<name>A0A3Q7FP36_SOLLC</name>
<accession>A0A3Q7FP36</accession>
<proteinExistence type="predicted"/>
<dbReference type="AlphaFoldDB" id="A0A3Q7FP36"/>
<reference evidence="1" key="2">
    <citation type="submission" date="2019-01" db="UniProtKB">
        <authorList>
            <consortium name="EnsemblPlants"/>
        </authorList>
    </citation>
    <scope>IDENTIFICATION</scope>
    <source>
        <strain evidence="1">cv. Heinz 1706</strain>
    </source>
</reference>
<dbReference type="PaxDb" id="4081-Solyc03g094130.1.1"/>
<reference evidence="1" key="1">
    <citation type="journal article" date="2012" name="Nature">
        <title>The tomato genome sequence provides insights into fleshy fruit evolution.</title>
        <authorList>
            <consortium name="Tomato Genome Consortium"/>
        </authorList>
    </citation>
    <scope>NUCLEOTIDE SEQUENCE [LARGE SCALE GENOMIC DNA]</scope>
    <source>
        <strain evidence="1">cv. Heinz 1706</strain>
    </source>
</reference>
<sequence>MEAPLEAVRDKKIGDLLFYKKSPLPFKTDPLRIGSQESSLIDVVPSKNKPGTTNNFKDVVAAQQVLLNFGDNYGYIENFRRLEENVPFANHQNNERSKSLGEQAISTATPEILEDIRGLSKDVYKLSSTEDMLNQFEEQNLF</sequence>
<dbReference type="InParanoid" id="A0A3Q7FP36"/>
<evidence type="ECO:0000313" key="1">
    <source>
        <dbReference type="EnsemblPlants" id="Solyc03g094130.1.1.1"/>
    </source>
</evidence>
<protein>
    <submittedName>
        <fullName evidence="1">Uncharacterized protein</fullName>
    </submittedName>
</protein>
<dbReference type="Proteomes" id="UP000004994">
    <property type="component" value="Chromosome 3"/>
</dbReference>
<organism evidence="1">
    <name type="scientific">Solanum lycopersicum</name>
    <name type="common">Tomato</name>
    <name type="synonym">Lycopersicon esculentum</name>
    <dbReference type="NCBI Taxonomy" id="4081"/>
    <lineage>
        <taxon>Eukaryota</taxon>
        <taxon>Viridiplantae</taxon>
        <taxon>Streptophyta</taxon>
        <taxon>Embryophyta</taxon>
        <taxon>Tracheophyta</taxon>
        <taxon>Spermatophyta</taxon>
        <taxon>Magnoliopsida</taxon>
        <taxon>eudicotyledons</taxon>
        <taxon>Gunneridae</taxon>
        <taxon>Pentapetalae</taxon>
        <taxon>asterids</taxon>
        <taxon>lamiids</taxon>
        <taxon>Solanales</taxon>
        <taxon>Solanaceae</taxon>
        <taxon>Solanoideae</taxon>
        <taxon>Solaneae</taxon>
        <taxon>Solanum</taxon>
        <taxon>Solanum subgen. Lycopersicon</taxon>
    </lineage>
</organism>
<keyword evidence="2" id="KW-1185">Reference proteome</keyword>
<dbReference type="EnsemblPlants" id="Solyc03g094130.1.1">
    <property type="protein sequence ID" value="Solyc03g094130.1.1.1"/>
    <property type="gene ID" value="Solyc03g094130.1"/>
</dbReference>
<dbReference type="Gramene" id="Solyc03g094130.1.1">
    <property type="protein sequence ID" value="Solyc03g094130.1.1.1"/>
    <property type="gene ID" value="Solyc03g094130.1"/>
</dbReference>
<evidence type="ECO:0000313" key="2">
    <source>
        <dbReference type="Proteomes" id="UP000004994"/>
    </source>
</evidence>
<dbReference type="OMA" id="NEPMTAN"/>